<dbReference type="SUPFAM" id="SSF46894">
    <property type="entry name" value="C-terminal effector domain of the bipartite response regulators"/>
    <property type="match status" value="1"/>
</dbReference>
<dbReference type="Gene3D" id="1.10.10.10">
    <property type="entry name" value="Winged helix-like DNA-binding domain superfamily/Winged helix DNA-binding domain"/>
    <property type="match status" value="1"/>
</dbReference>
<dbReference type="Proteomes" id="UP001183410">
    <property type="component" value="Unassembled WGS sequence"/>
</dbReference>
<reference evidence="3" key="1">
    <citation type="submission" date="2023-07" db="EMBL/GenBank/DDBJ databases">
        <title>30 novel species of actinomycetes from the DSMZ collection.</title>
        <authorList>
            <person name="Nouioui I."/>
        </authorList>
    </citation>
    <scope>NUCLEOTIDE SEQUENCE [LARGE SCALE GENOMIC DNA]</scope>
    <source>
        <strain evidence="3">DSM 44915</strain>
    </source>
</reference>
<proteinExistence type="predicted"/>
<dbReference type="InterPro" id="IPR036388">
    <property type="entry name" value="WH-like_DNA-bd_sf"/>
</dbReference>
<name>A0ABU2K1H7_9ACTN</name>
<evidence type="ECO:0000259" key="1">
    <source>
        <dbReference type="PROSITE" id="PS50043"/>
    </source>
</evidence>
<evidence type="ECO:0000313" key="3">
    <source>
        <dbReference type="Proteomes" id="UP001183410"/>
    </source>
</evidence>
<dbReference type="EMBL" id="JAVREO010000220">
    <property type="protein sequence ID" value="MDT0271079.1"/>
    <property type="molecule type" value="Genomic_DNA"/>
</dbReference>
<evidence type="ECO:0000313" key="2">
    <source>
        <dbReference type="EMBL" id="MDT0271079.1"/>
    </source>
</evidence>
<dbReference type="InterPro" id="IPR000792">
    <property type="entry name" value="Tscrpt_reg_LuxR_C"/>
</dbReference>
<accession>A0ABU2K1H7</accession>
<protein>
    <submittedName>
        <fullName evidence="2">LuxR C-terminal-related transcriptional regulator</fullName>
    </submittedName>
</protein>
<feature type="non-terminal residue" evidence="2">
    <location>
        <position position="1"/>
    </location>
</feature>
<comment type="caution">
    <text evidence="2">The sequence shown here is derived from an EMBL/GenBank/DDBJ whole genome shotgun (WGS) entry which is preliminary data.</text>
</comment>
<dbReference type="PROSITE" id="PS50043">
    <property type="entry name" value="HTH_LUXR_2"/>
    <property type="match status" value="1"/>
</dbReference>
<dbReference type="InterPro" id="IPR016032">
    <property type="entry name" value="Sig_transdc_resp-reg_C-effctor"/>
</dbReference>
<dbReference type="Pfam" id="PF00196">
    <property type="entry name" value="GerE"/>
    <property type="match status" value="1"/>
</dbReference>
<keyword evidence="3" id="KW-1185">Reference proteome</keyword>
<dbReference type="RefSeq" id="WP_311671092.1">
    <property type="nucleotide sequence ID" value="NZ_JAVREO010000220.1"/>
</dbReference>
<organism evidence="2 3">
    <name type="scientific">Streptomyces chisholmiae</name>
    <dbReference type="NCBI Taxonomy" id="3075540"/>
    <lineage>
        <taxon>Bacteria</taxon>
        <taxon>Bacillati</taxon>
        <taxon>Actinomycetota</taxon>
        <taxon>Actinomycetes</taxon>
        <taxon>Kitasatosporales</taxon>
        <taxon>Streptomycetaceae</taxon>
        <taxon>Streptomyces</taxon>
    </lineage>
</organism>
<dbReference type="SMART" id="SM00421">
    <property type="entry name" value="HTH_LUXR"/>
    <property type="match status" value="1"/>
</dbReference>
<sequence>RRETEAVGVGQWLDRIRTLSAARTARGARSSLTAAELRLLPYLATHLSLQRIADELILGRETVKSQAPSIYRKLAVASRAAAVAEAGRLGLLSESARAAARTATASETRRSARR</sequence>
<feature type="domain" description="HTH luxR-type" evidence="1">
    <location>
        <begin position="25"/>
        <end position="90"/>
    </location>
</feature>
<gene>
    <name evidence="2" type="ORF">RM844_32900</name>
</gene>